<dbReference type="EMBL" id="JARKIB010000004">
    <property type="protein sequence ID" value="KAJ7780917.1"/>
    <property type="molecule type" value="Genomic_DNA"/>
</dbReference>
<feature type="region of interest" description="Disordered" evidence="1">
    <location>
        <begin position="102"/>
        <end position="134"/>
    </location>
</feature>
<feature type="region of interest" description="Disordered" evidence="1">
    <location>
        <begin position="175"/>
        <end position="216"/>
    </location>
</feature>
<dbReference type="PANTHER" id="PTHR46579">
    <property type="entry name" value="F5/8 TYPE C DOMAIN-CONTAINING PROTEIN-RELATED"/>
    <property type="match status" value="1"/>
</dbReference>
<keyword evidence="3" id="KW-1185">Reference proteome</keyword>
<dbReference type="PANTHER" id="PTHR46579:SF1">
    <property type="entry name" value="F5_8 TYPE C DOMAIN-CONTAINING PROTEIN"/>
    <property type="match status" value="1"/>
</dbReference>
<feature type="compositionally biased region" description="Acidic residues" evidence="1">
    <location>
        <begin position="192"/>
        <end position="201"/>
    </location>
</feature>
<evidence type="ECO:0000313" key="2">
    <source>
        <dbReference type="EMBL" id="KAJ7780917.1"/>
    </source>
</evidence>
<feature type="compositionally biased region" description="Basic and acidic residues" evidence="1">
    <location>
        <begin position="108"/>
        <end position="128"/>
    </location>
</feature>
<reference evidence="2" key="1">
    <citation type="submission" date="2023-03" db="EMBL/GenBank/DDBJ databases">
        <title>Massive genome expansion in bonnet fungi (Mycena s.s.) driven by repeated elements and novel gene families across ecological guilds.</title>
        <authorList>
            <consortium name="Lawrence Berkeley National Laboratory"/>
            <person name="Harder C.B."/>
            <person name="Miyauchi S."/>
            <person name="Viragh M."/>
            <person name="Kuo A."/>
            <person name="Thoen E."/>
            <person name="Andreopoulos B."/>
            <person name="Lu D."/>
            <person name="Skrede I."/>
            <person name="Drula E."/>
            <person name="Henrissat B."/>
            <person name="Morin E."/>
            <person name="Kohler A."/>
            <person name="Barry K."/>
            <person name="LaButti K."/>
            <person name="Morin E."/>
            <person name="Salamov A."/>
            <person name="Lipzen A."/>
            <person name="Mereny Z."/>
            <person name="Hegedus B."/>
            <person name="Baldrian P."/>
            <person name="Stursova M."/>
            <person name="Weitz H."/>
            <person name="Taylor A."/>
            <person name="Grigoriev I.V."/>
            <person name="Nagy L.G."/>
            <person name="Martin F."/>
            <person name="Kauserud H."/>
        </authorList>
    </citation>
    <scope>NUCLEOTIDE SEQUENCE</scope>
    <source>
        <strain evidence="2">CBHHK182m</strain>
    </source>
</reference>
<dbReference type="AlphaFoldDB" id="A0AAD7NYY3"/>
<comment type="caution">
    <text evidence="2">The sequence shown here is derived from an EMBL/GenBank/DDBJ whole genome shotgun (WGS) entry which is preliminary data.</text>
</comment>
<gene>
    <name evidence="2" type="ORF">B0H16DRAFT_1447493</name>
</gene>
<proteinExistence type="predicted"/>
<accession>A0AAD7NYY3</accession>
<protein>
    <submittedName>
        <fullName evidence="2">Uncharacterized protein</fullName>
    </submittedName>
</protein>
<evidence type="ECO:0000313" key="3">
    <source>
        <dbReference type="Proteomes" id="UP001215598"/>
    </source>
</evidence>
<dbReference type="Proteomes" id="UP001215598">
    <property type="component" value="Unassembled WGS sequence"/>
</dbReference>
<feature type="region of interest" description="Disordered" evidence="1">
    <location>
        <begin position="521"/>
        <end position="548"/>
    </location>
</feature>
<organism evidence="2 3">
    <name type="scientific">Mycena metata</name>
    <dbReference type="NCBI Taxonomy" id="1033252"/>
    <lineage>
        <taxon>Eukaryota</taxon>
        <taxon>Fungi</taxon>
        <taxon>Dikarya</taxon>
        <taxon>Basidiomycota</taxon>
        <taxon>Agaricomycotina</taxon>
        <taxon>Agaricomycetes</taxon>
        <taxon>Agaricomycetidae</taxon>
        <taxon>Agaricales</taxon>
        <taxon>Marasmiineae</taxon>
        <taxon>Mycenaceae</taxon>
        <taxon>Mycena</taxon>
    </lineage>
</organism>
<sequence length="548" mass="60245">MRRFHALLAELHLPAFLGRLPGLMGVPAGGSLTADQWMVAAVIVCPILLNASINRTAQMPQIWAEYMPADTDDVLARRIPAIKTSIADKKAQAAEARKKKAAAAAAAKEAEGERFRAGRPARDRRQTERAQVGIIPPTNLQAVANFVKQAMAMDVDLDPDAPPDAGATLDASDAAYDDSAASGQKRQRQGDGDEDSDEEEEREARSPPNLHPDDMPNFCKLASAVKLLLARPITDAQIDEADALLRSYLPELMTLYGKDVIKPNHHYATHTAENVRDYGPLQEFWTFLFERINKVLKSYNSSNHSGGELETSFFREFHRTIQTSRILAQAASFPPDSPLVKSVETMYKATDDDRGTVQALARQLDKAQEDGGIDFQLSPKFSIGPVDSDIFHLTLRTLQIQLPLLNIRSWLAVPPPSALPSLPLFNQMKRFPYAIIGNQRYSASLHAKTAFDSYVLVRTHALPEAPVWAGELREIFVVDEPKIGVHHYGFVEWFVPANPALAEETVWANLYSSSARRGLESQSASPAGGSGAPQPHPAGRHFMSFNSA</sequence>
<name>A0AAD7NYY3_9AGAR</name>
<evidence type="ECO:0000256" key="1">
    <source>
        <dbReference type="SAM" id="MobiDB-lite"/>
    </source>
</evidence>